<sequence length="77" mass="8867">MDPLTLLPDELLPLILDLIPEQRVACMLVSRAWHDFILQVASPHLHVNLNERQLNDDSRRGLFRHLQLNPASFKMGS</sequence>
<proteinExistence type="predicted"/>
<evidence type="ECO:0000313" key="3">
    <source>
        <dbReference type="Proteomes" id="UP000242180"/>
    </source>
</evidence>
<dbReference type="InterPro" id="IPR001810">
    <property type="entry name" value="F-box_dom"/>
</dbReference>
<name>A0A1X2HKA0_SYNRA</name>
<reference evidence="2 3" key="1">
    <citation type="submission" date="2016-07" db="EMBL/GenBank/DDBJ databases">
        <title>Pervasive Adenine N6-methylation of Active Genes in Fungi.</title>
        <authorList>
            <consortium name="DOE Joint Genome Institute"/>
            <person name="Mondo S.J."/>
            <person name="Dannebaum R.O."/>
            <person name="Kuo R.C."/>
            <person name="Labutti K."/>
            <person name="Haridas S."/>
            <person name="Kuo A."/>
            <person name="Salamov A."/>
            <person name="Ahrendt S.R."/>
            <person name="Lipzen A."/>
            <person name="Sullivan W."/>
            <person name="Andreopoulos W.B."/>
            <person name="Clum A."/>
            <person name="Lindquist E."/>
            <person name="Daum C."/>
            <person name="Ramamoorthy G.K."/>
            <person name="Gryganskyi A."/>
            <person name="Culley D."/>
            <person name="Magnuson J.K."/>
            <person name="James T.Y."/>
            <person name="O'Malley M.A."/>
            <person name="Stajich J.E."/>
            <person name="Spatafora J.W."/>
            <person name="Visel A."/>
            <person name="Grigoriev I.V."/>
        </authorList>
    </citation>
    <scope>NUCLEOTIDE SEQUENCE [LARGE SCALE GENOMIC DNA]</scope>
    <source>
        <strain evidence="2 3">NRRL 2496</strain>
    </source>
</reference>
<evidence type="ECO:0000259" key="1">
    <source>
        <dbReference type="Pfam" id="PF12937"/>
    </source>
</evidence>
<dbReference type="AlphaFoldDB" id="A0A1X2HKA0"/>
<keyword evidence="3" id="KW-1185">Reference proteome</keyword>
<gene>
    <name evidence="2" type="ORF">BCR43DRAFT_489275</name>
</gene>
<accession>A0A1X2HKA0</accession>
<dbReference type="SUPFAM" id="SSF81383">
    <property type="entry name" value="F-box domain"/>
    <property type="match status" value="1"/>
</dbReference>
<organism evidence="2 3">
    <name type="scientific">Syncephalastrum racemosum</name>
    <name type="common">Filamentous fungus</name>
    <dbReference type="NCBI Taxonomy" id="13706"/>
    <lineage>
        <taxon>Eukaryota</taxon>
        <taxon>Fungi</taxon>
        <taxon>Fungi incertae sedis</taxon>
        <taxon>Mucoromycota</taxon>
        <taxon>Mucoromycotina</taxon>
        <taxon>Mucoromycetes</taxon>
        <taxon>Mucorales</taxon>
        <taxon>Syncephalastraceae</taxon>
        <taxon>Syncephalastrum</taxon>
    </lineage>
</organism>
<dbReference type="InterPro" id="IPR036047">
    <property type="entry name" value="F-box-like_dom_sf"/>
</dbReference>
<dbReference type="Pfam" id="PF12937">
    <property type="entry name" value="F-box-like"/>
    <property type="match status" value="1"/>
</dbReference>
<evidence type="ECO:0000313" key="2">
    <source>
        <dbReference type="EMBL" id="ORY99432.1"/>
    </source>
</evidence>
<protein>
    <recommendedName>
        <fullName evidence="1">F-box domain-containing protein</fullName>
    </recommendedName>
</protein>
<feature type="domain" description="F-box" evidence="1">
    <location>
        <begin position="6"/>
        <end position="38"/>
    </location>
</feature>
<dbReference type="Proteomes" id="UP000242180">
    <property type="component" value="Unassembled WGS sequence"/>
</dbReference>
<dbReference type="InParanoid" id="A0A1X2HKA0"/>
<dbReference type="EMBL" id="MCGN01000003">
    <property type="protein sequence ID" value="ORY99432.1"/>
    <property type="molecule type" value="Genomic_DNA"/>
</dbReference>
<comment type="caution">
    <text evidence="2">The sequence shown here is derived from an EMBL/GenBank/DDBJ whole genome shotgun (WGS) entry which is preliminary data.</text>
</comment>